<keyword evidence="4" id="KW-1185">Reference proteome</keyword>
<dbReference type="SMART" id="SM00939">
    <property type="entry name" value="PepX_C"/>
    <property type="match status" value="1"/>
</dbReference>
<evidence type="ECO:0000259" key="2">
    <source>
        <dbReference type="SMART" id="SM00939"/>
    </source>
</evidence>
<dbReference type="InterPro" id="IPR029058">
    <property type="entry name" value="AB_hydrolase_fold"/>
</dbReference>
<dbReference type="PANTHER" id="PTHR43056:SF10">
    <property type="entry name" value="COCE_NOND FAMILY, PUTATIVE (AFU_ORTHOLOGUE AFUA_7G00600)-RELATED"/>
    <property type="match status" value="1"/>
</dbReference>
<dbReference type="EMBL" id="JBHRXI010000049">
    <property type="protein sequence ID" value="MFC3616596.1"/>
    <property type="molecule type" value="Genomic_DNA"/>
</dbReference>
<dbReference type="NCBIfam" id="TIGR00976">
    <property type="entry name" value="CocE_NonD"/>
    <property type="match status" value="1"/>
</dbReference>
<dbReference type="Gene3D" id="1.10.3020.10">
    <property type="entry name" value="alpha-amino acid ester hydrolase ( Helical cap domain)"/>
    <property type="match status" value="1"/>
</dbReference>
<evidence type="ECO:0000313" key="3">
    <source>
        <dbReference type="EMBL" id="MFC3616596.1"/>
    </source>
</evidence>
<sequence length="670" mass="74709">MIEVHETVWITMADGARLAARLWLPEGARANPVPCILEYIPYRRRDRTRMRDESMHPRFAEAGYASIRVDIRGYGDSDGLAEDEYSHQEMQDGHAVVQWIAEQDWCDGNVGMFGKSWGAYNAFQVASTRPPALKAIITVMGTDDRWREDIHFYGGCLANDNFWWGSIMQLYNAMPPDPAIVGADRWLDMWRGRLEGAEFWPAMWLEHQTHDEMWRRGSICEAYADVDIPVYFFGGWADLFRDTPFRIAEHLKGPVKVMMGPWAHLYPHEGIPGPKADFVAEAIRFWDHWLKGVDTGLMDEPPLRFFMQESVAPNGAHKQRTGRWVEEPSWPSRNVTMTELSLNAGTLDDTPQAGVALSICSPQSFGATGGDMCSFAIPGDMPIDCRGDAGGALEFRGAALDTPLDLLGQARLTLRLSADRAQGIVAALLIDEAPDGAQTLLSRGFCNLTHRDSDTAPTPVTPGEEMQITVPLHGIGCRVLAGHRIVVQLASAYWPILWPAPEPVTLTLAPGTSTLHLPVRTDATDAPALRPLPEPDKPIAKRPVTRVRDGAMERSVHTDLTTGEITHRFFLDGGVFGPVGDMRLDEIGTVLSDISDRRYTIRADDPLSARATMEQTASFTRDDWQARIHCFAEQTASATEFHLLSRVTCWSGEELIFERERTFAIPRNGM</sequence>
<dbReference type="PANTHER" id="PTHR43056">
    <property type="entry name" value="PEPTIDASE S9 PROLYL OLIGOPEPTIDASE"/>
    <property type="match status" value="1"/>
</dbReference>
<proteinExistence type="predicted"/>
<dbReference type="Pfam" id="PF08530">
    <property type="entry name" value="PepX_C"/>
    <property type="match status" value="1"/>
</dbReference>
<gene>
    <name evidence="3" type="ORF">ACFORG_22875</name>
</gene>
<comment type="caution">
    <text evidence="3">The sequence shown here is derived from an EMBL/GenBank/DDBJ whole genome shotgun (WGS) entry which is preliminary data.</text>
</comment>
<dbReference type="RefSeq" id="WP_386737908.1">
    <property type="nucleotide sequence ID" value="NZ_JBHRXI010000049.1"/>
</dbReference>
<dbReference type="GO" id="GO:0016787">
    <property type="term" value="F:hydrolase activity"/>
    <property type="evidence" value="ECO:0007669"/>
    <property type="project" value="UniProtKB-KW"/>
</dbReference>
<dbReference type="Pfam" id="PF02129">
    <property type="entry name" value="Peptidase_S15"/>
    <property type="match status" value="1"/>
</dbReference>
<name>A0ABV7TMZ2_9RHOB</name>
<dbReference type="SUPFAM" id="SSF49785">
    <property type="entry name" value="Galactose-binding domain-like"/>
    <property type="match status" value="1"/>
</dbReference>
<organism evidence="3 4">
    <name type="scientific">Lutimaribacter marinistellae</name>
    <dbReference type="NCBI Taxonomy" id="1820329"/>
    <lineage>
        <taxon>Bacteria</taxon>
        <taxon>Pseudomonadati</taxon>
        <taxon>Pseudomonadota</taxon>
        <taxon>Alphaproteobacteria</taxon>
        <taxon>Rhodobacterales</taxon>
        <taxon>Roseobacteraceae</taxon>
        <taxon>Lutimaribacter</taxon>
    </lineage>
</organism>
<protein>
    <submittedName>
        <fullName evidence="3">CocE/NonD family hydrolase</fullName>
    </submittedName>
</protein>
<keyword evidence="1 3" id="KW-0378">Hydrolase</keyword>
<accession>A0ABV7TMZ2</accession>
<dbReference type="InterPro" id="IPR008979">
    <property type="entry name" value="Galactose-bd-like_sf"/>
</dbReference>
<dbReference type="SUPFAM" id="SSF53474">
    <property type="entry name" value="alpha/beta-Hydrolases"/>
    <property type="match status" value="1"/>
</dbReference>
<dbReference type="InterPro" id="IPR005674">
    <property type="entry name" value="CocE/Ser_esterase"/>
</dbReference>
<dbReference type="InterPro" id="IPR050585">
    <property type="entry name" value="Xaa-Pro_dipeptidyl-ppase/CocE"/>
</dbReference>
<evidence type="ECO:0000313" key="4">
    <source>
        <dbReference type="Proteomes" id="UP001595629"/>
    </source>
</evidence>
<feature type="domain" description="Xaa-Pro dipeptidyl-peptidase C-terminal" evidence="2">
    <location>
        <begin position="283"/>
        <end position="530"/>
    </location>
</feature>
<dbReference type="Gene3D" id="3.40.50.1820">
    <property type="entry name" value="alpha/beta hydrolase"/>
    <property type="match status" value="1"/>
</dbReference>
<dbReference type="Proteomes" id="UP001595629">
    <property type="component" value="Unassembled WGS sequence"/>
</dbReference>
<reference evidence="4" key="1">
    <citation type="journal article" date="2019" name="Int. J. Syst. Evol. Microbiol.">
        <title>The Global Catalogue of Microorganisms (GCM) 10K type strain sequencing project: providing services to taxonomists for standard genome sequencing and annotation.</title>
        <authorList>
            <consortium name="The Broad Institute Genomics Platform"/>
            <consortium name="The Broad Institute Genome Sequencing Center for Infectious Disease"/>
            <person name="Wu L."/>
            <person name="Ma J."/>
        </authorList>
    </citation>
    <scope>NUCLEOTIDE SEQUENCE [LARGE SCALE GENOMIC DNA]</scope>
    <source>
        <strain evidence="4">KCTC 42911</strain>
    </source>
</reference>
<dbReference type="Gene3D" id="2.60.120.260">
    <property type="entry name" value="Galactose-binding domain-like"/>
    <property type="match status" value="1"/>
</dbReference>
<dbReference type="InterPro" id="IPR000383">
    <property type="entry name" value="Xaa-Pro-like_dom"/>
</dbReference>
<dbReference type="InterPro" id="IPR013736">
    <property type="entry name" value="Xaa-Pro_dipept_C"/>
</dbReference>
<evidence type="ECO:0000256" key="1">
    <source>
        <dbReference type="ARBA" id="ARBA00022801"/>
    </source>
</evidence>